<name>A0ABU0BS94_9HYPH</name>
<gene>
    <name evidence="1" type="ORF">QO002_003270</name>
</gene>
<dbReference type="Proteomes" id="UP001230207">
    <property type="component" value="Unassembled WGS sequence"/>
</dbReference>
<protein>
    <submittedName>
        <fullName evidence="1">Uncharacterized protein</fullName>
    </submittedName>
</protein>
<keyword evidence="2" id="KW-1185">Reference proteome</keyword>
<proteinExistence type="predicted"/>
<organism evidence="1 2">
    <name type="scientific">Pararhizobium capsulatum DSM 1112</name>
    <dbReference type="NCBI Taxonomy" id="1121113"/>
    <lineage>
        <taxon>Bacteria</taxon>
        <taxon>Pseudomonadati</taxon>
        <taxon>Pseudomonadota</taxon>
        <taxon>Alphaproteobacteria</taxon>
        <taxon>Hyphomicrobiales</taxon>
        <taxon>Rhizobiaceae</taxon>
        <taxon>Rhizobium/Agrobacterium group</taxon>
        <taxon>Pararhizobium</taxon>
    </lineage>
</organism>
<dbReference type="EMBL" id="JAUSVF010000001">
    <property type="protein sequence ID" value="MDQ0321132.1"/>
    <property type="molecule type" value="Genomic_DNA"/>
</dbReference>
<reference evidence="1 2" key="1">
    <citation type="submission" date="2023-07" db="EMBL/GenBank/DDBJ databases">
        <title>Genomic Encyclopedia of Type Strains, Phase IV (KMG-IV): sequencing the most valuable type-strain genomes for metagenomic binning, comparative biology and taxonomic classification.</title>
        <authorList>
            <person name="Goeker M."/>
        </authorList>
    </citation>
    <scope>NUCLEOTIDE SEQUENCE [LARGE SCALE GENOMIC DNA]</scope>
    <source>
        <strain evidence="1 2">DSM 1112</strain>
    </source>
</reference>
<evidence type="ECO:0000313" key="1">
    <source>
        <dbReference type="EMBL" id="MDQ0321132.1"/>
    </source>
</evidence>
<evidence type="ECO:0000313" key="2">
    <source>
        <dbReference type="Proteomes" id="UP001230207"/>
    </source>
</evidence>
<comment type="caution">
    <text evidence="1">The sequence shown here is derived from an EMBL/GenBank/DDBJ whole genome shotgun (WGS) entry which is preliminary data.</text>
</comment>
<accession>A0ABU0BS94</accession>
<sequence length="110" mass="12603">MPPWQHEIFKKLPIASISAGMTDDTKDQGPKKQAHVPRRYRFASGGSNAVQIDFWTWQGLLMSPTMEKRPRYRFRAMTPSGRPEADIDGCMIERQLCAFIPVIHTVFARP</sequence>